<dbReference type="Pfam" id="PF01535">
    <property type="entry name" value="PPR"/>
    <property type="match status" value="3"/>
</dbReference>
<evidence type="ECO:0000313" key="4">
    <source>
        <dbReference type="Proteomes" id="UP000826271"/>
    </source>
</evidence>
<proteinExistence type="predicted"/>
<protein>
    <recommendedName>
        <fullName evidence="5">Pentatricopeptide repeat-containing protein</fullName>
    </recommendedName>
</protein>
<dbReference type="Pfam" id="PF12854">
    <property type="entry name" value="PPR_1"/>
    <property type="match status" value="1"/>
</dbReference>
<dbReference type="PANTHER" id="PTHR47926">
    <property type="entry name" value="PENTATRICOPEPTIDE REPEAT-CONTAINING PROTEIN"/>
    <property type="match status" value="1"/>
</dbReference>
<sequence length="495" mass="55498">MSRPRCMSLLNSCCSIKQLFQIHGHVITSGLQRNYYVTDKLIRICTSCSLRTTHPIDLINHAHFVVYCSGNLECFSWNRVVRAYAYATSNCGSQREALSVFLHMRRLGIKPDEHTFNFLFKACTSFSGLNDGLQIHADVVKNGFCFSDYIQSTLINMYGSCKEMLDAYKVFDEMPQRTLVAWNSLMSASVDCSLFYNAFQLFIKMREDGYEPGETTMLILLTACAKLGNLSLGKCVHSQVIENGMIVAGELGTALVDMYGKCGDVNYASLVFNRIEYRHMSTWSAMIIGFAQHGLARNALELFKEMRSYSIMPSESALLGVLCACSHAGLVEDGQSIFNEMEQVHGVKPTAIHYGAMVDMLGRAGRLKEAYDFATKMPFKVDPIVWTALLSACNIHDVNDCLGLGEKVRKRLIELEPKRGGNYVMLASKYAKVGNWEKAAHVRRKMKDKGLKKVRGESCVEVDGSIVRFSYGDCSCVRYDDILLLLNVLNLHTKT</sequence>
<dbReference type="Proteomes" id="UP000826271">
    <property type="component" value="Unassembled WGS sequence"/>
</dbReference>
<dbReference type="EMBL" id="WHWC01000004">
    <property type="protein sequence ID" value="KAG8384695.1"/>
    <property type="molecule type" value="Genomic_DNA"/>
</dbReference>
<feature type="repeat" description="PPR" evidence="2">
    <location>
        <begin position="279"/>
        <end position="313"/>
    </location>
</feature>
<evidence type="ECO:0008006" key="5">
    <source>
        <dbReference type="Google" id="ProtNLM"/>
    </source>
</evidence>
<dbReference type="AlphaFoldDB" id="A0AAV6XTC2"/>
<evidence type="ECO:0000313" key="3">
    <source>
        <dbReference type="EMBL" id="KAG8384695.1"/>
    </source>
</evidence>
<dbReference type="InterPro" id="IPR046848">
    <property type="entry name" value="E_motif"/>
</dbReference>
<dbReference type="FunFam" id="1.25.40.10:FF:000427">
    <property type="entry name" value="Pentatricopeptide repeat-containing protein chloroplastic"/>
    <property type="match status" value="1"/>
</dbReference>
<comment type="caution">
    <text evidence="3">The sequence shown here is derived from an EMBL/GenBank/DDBJ whole genome shotgun (WGS) entry which is preliminary data.</text>
</comment>
<dbReference type="InterPro" id="IPR011990">
    <property type="entry name" value="TPR-like_helical_dom_sf"/>
</dbReference>
<keyword evidence="4" id="KW-1185">Reference proteome</keyword>
<dbReference type="NCBIfam" id="TIGR00756">
    <property type="entry name" value="PPR"/>
    <property type="match status" value="1"/>
</dbReference>
<dbReference type="FunFam" id="1.25.40.10:FF:000184">
    <property type="entry name" value="Pentatricopeptide repeat-containing protein, chloroplastic"/>
    <property type="match status" value="1"/>
</dbReference>
<dbReference type="Pfam" id="PF20431">
    <property type="entry name" value="E_motif"/>
    <property type="match status" value="1"/>
</dbReference>
<dbReference type="PANTHER" id="PTHR47926:SF347">
    <property type="entry name" value="PENTATRICOPEPTIDE REPEAT-CONTAINING PROTEIN"/>
    <property type="match status" value="1"/>
</dbReference>
<dbReference type="InterPro" id="IPR046960">
    <property type="entry name" value="PPR_At4g14850-like_plant"/>
</dbReference>
<dbReference type="Gene3D" id="1.25.40.10">
    <property type="entry name" value="Tetratricopeptide repeat domain"/>
    <property type="match status" value="3"/>
</dbReference>
<dbReference type="InterPro" id="IPR002885">
    <property type="entry name" value="PPR_rpt"/>
</dbReference>
<name>A0AAV6XTC2_9LAMI</name>
<dbReference type="GO" id="GO:0009451">
    <property type="term" value="P:RNA modification"/>
    <property type="evidence" value="ECO:0007669"/>
    <property type="project" value="InterPro"/>
</dbReference>
<accession>A0AAV6XTC2</accession>
<evidence type="ECO:0000256" key="1">
    <source>
        <dbReference type="ARBA" id="ARBA00022737"/>
    </source>
</evidence>
<keyword evidence="1" id="KW-0677">Repeat</keyword>
<feature type="repeat" description="PPR" evidence="2">
    <location>
        <begin position="178"/>
        <end position="212"/>
    </location>
</feature>
<dbReference type="GO" id="GO:0003723">
    <property type="term" value="F:RNA binding"/>
    <property type="evidence" value="ECO:0007669"/>
    <property type="project" value="InterPro"/>
</dbReference>
<reference evidence="3" key="1">
    <citation type="submission" date="2019-10" db="EMBL/GenBank/DDBJ databases">
        <authorList>
            <person name="Zhang R."/>
            <person name="Pan Y."/>
            <person name="Wang J."/>
            <person name="Ma R."/>
            <person name="Yu S."/>
        </authorList>
    </citation>
    <scope>NUCLEOTIDE SEQUENCE</scope>
    <source>
        <strain evidence="3">LA-IB0</strain>
        <tissue evidence="3">Leaf</tissue>
    </source>
</reference>
<gene>
    <name evidence="3" type="ORF">BUALT_Bualt04G0144700</name>
</gene>
<dbReference type="Pfam" id="PF13041">
    <property type="entry name" value="PPR_2"/>
    <property type="match status" value="1"/>
</dbReference>
<evidence type="ECO:0000256" key="2">
    <source>
        <dbReference type="PROSITE-ProRule" id="PRU00708"/>
    </source>
</evidence>
<dbReference type="PROSITE" id="PS51375">
    <property type="entry name" value="PPR"/>
    <property type="match status" value="2"/>
</dbReference>
<dbReference type="Pfam" id="PF13812">
    <property type="entry name" value="PPR_3"/>
    <property type="match status" value="1"/>
</dbReference>
<organism evidence="3 4">
    <name type="scientific">Buddleja alternifolia</name>
    <dbReference type="NCBI Taxonomy" id="168488"/>
    <lineage>
        <taxon>Eukaryota</taxon>
        <taxon>Viridiplantae</taxon>
        <taxon>Streptophyta</taxon>
        <taxon>Embryophyta</taxon>
        <taxon>Tracheophyta</taxon>
        <taxon>Spermatophyta</taxon>
        <taxon>Magnoliopsida</taxon>
        <taxon>eudicotyledons</taxon>
        <taxon>Gunneridae</taxon>
        <taxon>Pentapetalae</taxon>
        <taxon>asterids</taxon>
        <taxon>lamiids</taxon>
        <taxon>Lamiales</taxon>
        <taxon>Scrophulariaceae</taxon>
        <taxon>Buddlejeae</taxon>
        <taxon>Buddleja</taxon>
    </lineage>
</organism>